<gene>
    <name evidence="1" type="ORF">LCGC14_1368210</name>
</gene>
<evidence type="ECO:0000313" key="1">
    <source>
        <dbReference type="EMBL" id="KKM77605.1"/>
    </source>
</evidence>
<name>A0A0F9ML76_9ZZZZ</name>
<dbReference type="Gene3D" id="3.40.50.300">
    <property type="entry name" value="P-loop containing nucleotide triphosphate hydrolases"/>
    <property type="match status" value="1"/>
</dbReference>
<dbReference type="InterPro" id="IPR027417">
    <property type="entry name" value="P-loop_NTPase"/>
</dbReference>
<organism evidence="1">
    <name type="scientific">marine sediment metagenome</name>
    <dbReference type="NCBI Taxonomy" id="412755"/>
    <lineage>
        <taxon>unclassified sequences</taxon>
        <taxon>metagenomes</taxon>
        <taxon>ecological metagenomes</taxon>
    </lineage>
</organism>
<dbReference type="SUPFAM" id="SSF52540">
    <property type="entry name" value="P-loop containing nucleoside triphosphate hydrolases"/>
    <property type="match status" value="1"/>
</dbReference>
<protein>
    <submittedName>
        <fullName evidence="1">Uncharacterized protein</fullName>
    </submittedName>
</protein>
<dbReference type="AlphaFoldDB" id="A0A0F9ML76"/>
<proteinExistence type="predicted"/>
<reference evidence="1" key="1">
    <citation type="journal article" date="2015" name="Nature">
        <title>Complex archaea that bridge the gap between prokaryotes and eukaryotes.</title>
        <authorList>
            <person name="Spang A."/>
            <person name="Saw J.H."/>
            <person name="Jorgensen S.L."/>
            <person name="Zaremba-Niedzwiedzka K."/>
            <person name="Martijn J."/>
            <person name="Lind A.E."/>
            <person name="van Eijk R."/>
            <person name="Schleper C."/>
            <person name="Guy L."/>
            <person name="Ettema T.J."/>
        </authorList>
    </citation>
    <scope>NUCLEOTIDE SEQUENCE</scope>
</reference>
<sequence length="332" mass="38419">MEELEKVEDKYQIISGLVGEWLPSHGDWFTTEDVWRHITGQGIILTVDGKRNVTKYLSEEIKKGTVRKRGKRYRYIDPDIVRYSNPWEADKEDIIKLKFPVSHFGDEYSEFGFDELFNIHKGDGIVVGGESNEGKTTLVTNIVADNMDDMDVRFVSTEMTDAKLRQRIDRMDWVEPLNGAGKPKFEFGFMEGDDYEDAIHPDKINIIDWIGLRGEFWQIENIIRDMKSRLRDGIVIIVLQKKQGEDNPLGGEFAYRRADVCLSISRGVLKVLKAKDYNQPNPNYKKWAFEIANKGSCFCNIREVEDCPQCRGKKYWGGIKCKRCYGKGFIEK</sequence>
<dbReference type="EMBL" id="LAZR01008617">
    <property type="protein sequence ID" value="KKM77605.1"/>
    <property type="molecule type" value="Genomic_DNA"/>
</dbReference>
<comment type="caution">
    <text evidence="1">The sequence shown here is derived from an EMBL/GenBank/DDBJ whole genome shotgun (WGS) entry which is preliminary data.</text>
</comment>
<accession>A0A0F9ML76</accession>